<evidence type="ECO:0000256" key="11">
    <source>
        <dbReference type="ARBA" id="ARBA00044253"/>
    </source>
</evidence>
<dbReference type="GO" id="GO:0005912">
    <property type="term" value="C:adherens junction"/>
    <property type="evidence" value="ECO:0007669"/>
    <property type="project" value="TreeGrafter"/>
</dbReference>
<dbReference type="GO" id="GO:0008013">
    <property type="term" value="F:beta-catenin binding"/>
    <property type="evidence" value="ECO:0007669"/>
    <property type="project" value="TreeGrafter"/>
</dbReference>
<keyword evidence="2 15" id="KW-0812">Transmembrane</keyword>
<feature type="domain" description="Cadherin" evidence="17">
    <location>
        <begin position="593"/>
        <end position="695"/>
    </location>
</feature>
<keyword evidence="19" id="KW-1185">Reference proteome</keyword>
<evidence type="ECO:0000256" key="5">
    <source>
        <dbReference type="ARBA" id="ARBA00022837"/>
    </source>
</evidence>
<evidence type="ECO:0000256" key="4">
    <source>
        <dbReference type="ARBA" id="ARBA00022737"/>
    </source>
</evidence>
<evidence type="ECO:0000256" key="13">
    <source>
        <dbReference type="PROSITE-ProRule" id="PRU00043"/>
    </source>
</evidence>
<evidence type="ECO:0000313" key="18">
    <source>
        <dbReference type="Ensembl" id="ENSOKIP00005089143.1"/>
    </source>
</evidence>
<dbReference type="InterPro" id="IPR039808">
    <property type="entry name" value="Cadherin"/>
</dbReference>
<dbReference type="GO" id="GO:0016339">
    <property type="term" value="P:calcium-dependent cell-cell adhesion via plasma membrane cell adhesion molecules"/>
    <property type="evidence" value="ECO:0007669"/>
    <property type="project" value="TreeGrafter"/>
</dbReference>
<organism evidence="18 19">
    <name type="scientific">Oncorhynchus kisutch</name>
    <name type="common">Coho salmon</name>
    <name type="synonym">Salmo kisutch</name>
    <dbReference type="NCBI Taxonomy" id="8019"/>
    <lineage>
        <taxon>Eukaryota</taxon>
        <taxon>Metazoa</taxon>
        <taxon>Chordata</taxon>
        <taxon>Craniata</taxon>
        <taxon>Vertebrata</taxon>
        <taxon>Euteleostomi</taxon>
        <taxon>Actinopterygii</taxon>
        <taxon>Neopterygii</taxon>
        <taxon>Teleostei</taxon>
        <taxon>Protacanthopterygii</taxon>
        <taxon>Salmoniformes</taxon>
        <taxon>Salmonidae</taxon>
        <taxon>Salmoninae</taxon>
        <taxon>Oncorhynchus</taxon>
    </lineage>
</organism>
<dbReference type="PROSITE" id="PS50268">
    <property type="entry name" value="CADHERIN_2"/>
    <property type="match status" value="6"/>
</dbReference>
<dbReference type="Proteomes" id="UP000694557">
    <property type="component" value="Unassembled WGS sequence"/>
</dbReference>
<keyword evidence="9" id="KW-0675">Receptor</keyword>
<keyword evidence="6" id="KW-0130">Cell adhesion</keyword>
<evidence type="ECO:0000256" key="14">
    <source>
        <dbReference type="SAM" id="MobiDB-lite"/>
    </source>
</evidence>
<evidence type="ECO:0000256" key="15">
    <source>
        <dbReference type="SAM" id="Phobius"/>
    </source>
</evidence>
<dbReference type="GO" id="GO:0016477">
    <property type="term" value="P:cell migration"/>
    <property type="evidence" value="ECO:0007669"/>
    <property type="project" value="TreeGrafter"/>
</dbReference>
<feature type="region of interest" description="Disordered" evidence="14">
    <location>
        <begin position="787"/>
        <end position="863"/>
    </location>
</feature>
<feature type="domain" description="Cadherin" evidence="17">
    <location>
        <begin position="482"/>
        <end position="585"/>
    </location>
</feature>
<evidence type="ECO:0000256" key="8">
    <source>
        <dbReference type="ARBA" id="ARBA00023136"/>
    </source>
</evidence>
<keyword evidence="8 15" id="KW-0472">Membrane</keyword>
<feature type="domain" description="Cadherin" evidence="17">
    <location>
        <begin position="368"/>
        <end position="481"/>
    </location>
</feature>
<feature type="transmembrane region" description="Helical" evidence="15">
    <location>
        <begin position="708"/>
        <end position="732"/>
    </location>
</feature>
<dbReference type="SUPFAM" id="SSF49313">
    <property type="entry name" value="Cadherin-like"/>
    <property type="match status" value="6"/>
</dbReference>
<evidence type="ECO:0000313" key="19">
    <source>
        <dbReference type="Proteomes" id="UP000694557"/>
    </source>
</evidence>
<dbReference type="AlphaFoldDB" id="A0A8C7JKX0"/>
<proteinExistence type="predicted"/>
<dbReference type="Ensembl" id="ENSOKIT00005095274.1">
    <property type="protein sequence ID" value="ENSOKIP00005089143.1"/>
    <property type="gene ID" value="ENSOKIG00005038866.1"/>
</dbReference>
<feature type="signal peptide" evidence="16">
    <location>
        <begin position="1"/>
        <end position="27"/>
    </location>
</feature>
<protein>
    <recommendedName>
        <fullName evidence="10">Cadherin-related family member 1</fullName>
    </recommendedName>
    <alternativeName>
        <fullName evidence="11">Photoreceptor cadherin</fullName>
    </alternativeName>
    <alternativeName>
        <fullName evidence="12">Protocadherin-21</fullName>
    </alternativeName>
</protein>
<feature type="compositionally biased region" description="Pro residues" evidence="14">
    <location>
        <begin position="804"/>
        <end position="824"/>
    </location>
</feature>
<feature type="domain" description="Cadherin" evidence="17">
    <location>
        <begin position="289"/>
        <end position="362"/>
    </location>
</feature>
<comment type="subcellular location">
    <subcellularLocation>
        <location evidence="1">Membrane</location>
        <topology evidence="1">Single-pass membrane protein</topology>
    </subcellularLocation>
</comment>
<evidence type="ECO:0000256" key="6">
    <source>
        <dbReference type="ARBA" id="ARBA00022889"/>
    </source>
</evidence>
<dbReference type="GO" id="GO:0016342">
    <property type="term" value="C:catenin complex"/>
    <property type="evidence" value="ECO:0007669"/>
    <property type="project" value="TreeGrafter"/>
</dbReference>
<evidence type="ECO:0000256" key="2">
    <source>
        <dbReference type="ARBA" id="ARBA00022692"/>
    </source>
</evidence>
<feature type="domain" description="Cadherin" evidence="17">
    <location>
        <begin position="51"/>
        <end position="134"/>
    </location>
</feature>
<feature type="domain" description="Cadherin" evidence="17">
    <location>
        <begin position="135"/>
        <end position="246"/>
    </location>
</feature>
<keyword evidence="3 16" id="KW-0732">Signal</keyword>
<name>A0A8C7JKX0_ONCKI</name>
<evidence type="ECO:0000256" key="16">
    <source>
        <dbReference type="SAM" id="SignalP"/>
    </source>
</evidence>
<sequence>MKNQKKRRRCIFLLLFLVTLLLSPSLAGQTDYAPYFYDNGPSSTNGNMALFSISEDTEVGTQLYILNGTDPEGDAVWFGLTFEKGTREYLRVDPKSGNITLIQELDREVSVTWAIVVETIRVFVTDANDEQPEFQNLPFTVDVPEDTAAGSSIYRIQAVDKDMGSGGSVNYYLLGTTTTRFTMDGHSGVLRIKPGETLDYETTATHFVIVVAKDGGGQYKGKHQVLTSTATITINVLDAQDTPPAFVGTPYFGYVYEVSLPLFLYILINCVFVYRLTDICDFCMSHDSHAFLSSAGSEGVFTINSTSGCISLTAYPVTLRNELYEIQVKATELGPSEELLDYYTMTVVTVRVVDLNNHPPTFYGENGPQSQFEVTMYEHPPEGEILRGLKITVNDSDQGANAKFKLRLVGPGHVLRVVPQTVLNEAQVTVIVEDSAAIDYEKGKSLTYKLLAVEIDTPERFSATADIVIHLLDTNDNTPRFTSEYYIARIPENSPGGSNVVSVTANDPDSGLWGEVKYSIYGSRYDLFLIHPSSGIIYTQAWAILDAEVKSKYNFYVKAEDTEGKYSLAEVFVTVLDINDHAPEFDDSLVERTMVIGAPVKVEAIDADAGSPNNIIEYSIMQAEPDNIFDINAETGEIKLKSYIKSMEIVQNITKQKDCRWSLVVQARDRGSPSFSTTAVVNIDITETQINGPMADFLLQSRDNPMKALGMVAGVISILVGVTVLISTATFLRNTKSNRIMPARRIVIRRRLPRDRKPWTFNVPFRGSGNDSSNKFIVGDQEAGSVNVNLNNKGGPRCSRSKPKPTPPRAPCLPPPSCPPPSSNPRPSERPRHWAAVPTVSGGLTCTGSRSSSQSREINISSDTSRIPVSSALVSELKMRLEQKIIESNSSYY</sequence>
<dbReference type="CDD" id="cd11304">
    <property type="entry name" value="Cadherin_repeat"/>
    <property type="match status" value="4"/>
</dbReference>
<dbReference type="GeneTree" id="ENSGT00940000155509"/>
<dbReference type="GO" id="GO:0034332">
    <property type="term" value="P:adherens junction organization"/>
    <property type="evidence" value="ECO:0007669"/>
    <property type="project" value="TreeGrafter"/>
</dbReference>
<dbReference type="Pfam" id="PF00028">
    <property type="entry name" value="Cadherin"/>
    <property type="match status" value="3"/>
</dbReference>
<keyword evidence="4" id="KW-0677">Repeat</keyword>
<dbReference type="GO" id="GO:0007156">
    <property type="term" value="P:homophilic cell adhesion via plasma membrane adhesion molecules"/>
    <property type="evidence" value="ECO:0007669"/>
    <property type="project" value="InterPro"/>
</dbReference>
<evidence type="ECO:0000256" key="9">
    <source>
        <dbReference type="ARBA" id="ARBA00023170"/>
    </source>
</evidence>
<evidence type="ECO:0000256" key="10">
    <source>
        <dbReference type="ARBA" id="ARBA00044073"/>
    </source>
</evidence>
<evidence type="ECO:0000259" key="17">
    <source>
        <dbReference type="PROSITE" id="PS50268"/>
    </source>
</evidence>
<feature type="chain" id="PRO_5034269521" description="Cadherin-related family member 1" evidence="16">
    <location>
        <begin position="28"/>
        <end position="893"/>
    </location>
</feature>
<dbReference type="GO" id="GO:0044331">
    <property type="term" value="P:cell-cell adhesion mediated by cadherin"/>
    <property type="evidence" value="ECO:0007669"/>
    <property type="project" value="TreeGrafter"/>
</dbReference>
<dbReference type="InterPro" id="IPR020894">
    <property type="entry name" value="Cadherin_CS"/>
</dbReference>
<dbReference type="FunFam" id="2.60.40.60:FF:000113">
    <property type="entry name" value="Cadherin-related family member 1"/>
    <property type="match status" value="1"/>
</dbReference>
<evidence type="ECO:0000256" key="7">
    <source>
        <dbReference type="ARBA" id="ARBA00022989"/>
    </source>
</evidence>
<reference evidence="18" key="2">
    <citation type="submission" date="2025-09" db="UniProtKB">
        <authorList>
            <consortium name="Ensembl"/>
        </authorList>
    </citation>
    <scope>IDENTIFICATION</scope>
</reference>
<dbReference type="SMART" id="SM00112">
    <property type="entry name" value="CA"/>
    <property type="match status" value="6"/>
</dbReference>
<evidence type="ECO:0000256" key="3">
    <source>
        <dbReference type="ARBA" id="ARBA00022729"/>
    </source>
</evidence>
<dbReference type="GO" id="GO:0045296">
    <property type="term" value="F:cadherin binding"/>
    <property type="evidence" value="ECO:0007669"/>
    <property type="project" value="TreeGrafter"/>
</dbReference>
<feature type="compositionally biased region" description="Low complexity" evidence="14">
    <location>
        <begin position="849"/>
        <end position="862"/>
    </location>
</feature>
<keyword evidence="7 15" id="KW-1133">Transmembrane helix</keyword>
<dbReference type="GO" id="GO:0005509">
    <property type="term" value="F:calcium ion binding"/>
    <property type="evidence" value="ECO:0007669"/>
    <property type="project" value="UniProtKB-UniRule"/>
</dbReference>
<dbReference type="PROSITE" id="PS00232">
    <property type="entry name" value="CADHERIN_1"/>
    <property type="match status" value="2"/>
</dbReference>
<dbReference type="GO" id="GO:0000902">
    <property type="term" value="P:cell morphogenesis"/>
    <property type="evidence" value="ECO:0007669"/>
    <property type="project" value="TreeGrafter"/>
</dbReference>
<dbReference type="FunFam" id="2.60.40.60:FF:000111">
    <property type="entry name" value="Cadherin-related family member 1"/>
    <property type="match status" value="1"/>
</dbReference>
<accession>A0A8C7JKX0</accession>
<keyword evidence="5 13" id="KW-0106">Calcium</keyword>
<gene>
    <name evidence="18" type="primary">CDHR1</name>
</gene>
<dbReference type="PANTHER" id="PTHR24027">
    <property type="entry name" value="CADHERIN-23"/>
    <property type="match status" value="1"/>
</dbReference>
<dbReference type="PRINTS" id="PR00205">
    <property type="entry name" value="CADHERIN"/>
</dbReference>
<dbReference type="GO" id="GO:0007043">
    <property type="term" value="P:cell-cell junction assembly"/>
    <property type="evidence" value="ECO:0007669"/>
    <property type="project" value="TreeGrafter"/>
</dbReference>
<dbReference type="FunFam" id="2.60.40.60:FF:000124">
    <property type="entry name" value="Cadherin-related family member 1"/>
    <property type="match status" value="1"/>
</dbReference>
<dbReference type="InterPro" id="IPR002126">
    <property type="entry name" value="Cadherin-like_dom"/>
</dbReference>
<evidence type="ECO:0000256" key="12">
    <source>
        <dbReference type="ARBA" id="ARBA00044335"/>
    </source>
</evidence>
<evidence type="ECO:0000256" key="1">
    <source>
        <dbReference type="ARBA" id="ARBA00004167"/>
    </source>
</evidence>
<dbReference type="Gene3D" id="2.60.40.60">
    <property type="entry name" value="Cadherins"/>
    <property type="match status" value="6"/>
</dbReference>
<dbReference type="PANTHER" id="PTHR24027:SF413">
    <property type="entry name" value="CADHERIN RELATED FAMILY MEMBER 1"/>
    <property type="match status" value="1"/>
</dbReference>
<dbReference type="FunFam" id="2.60.40.60:FF:000126">
    <property type="entry name" value="Cadherin-related family member 1"/>
    <property type="match status" value="1"/>
</dbReference>
<dbReference type="InterPro" id="IPR015919">
    <property type="entry name" value="Cadherin-like_sf"/>
</dbReference>
<reference evidence="18" key="1">
    <citation type="submission" date="2025-08" db="UniProtKB">
        <authorList>
            <consortium name="Ensembl"/>
        </authorList>
    </citation>
    <scope>IDENTIFICATION</scope>
</reference>